<reference evidence="6" key="2">
    <citation type="submission" date="2025-09" db="UniProtKB">
        <authorList>
            <consortium name="Ensembl"/>
        </authorList>
    </citation>
    <scope>IDENTIFICATION</scope>
</reference>
<evidence type="ECO:0000256" key="5">
    <source>
        <dbReference type="ARBA" id="ARBA00038014"/>
    </source>
</evidence>
<dbReference type="PANTHER" id="PTHR20899:SF1">
    <property type="entry name" value="PIERCER OF MICROTUBULE WALL 1 PROTEIN"/>
    <property type="match status" value="1"/>
</dbReference>
<dbReference type="GO" id="GO:0036158">
    <property type="term" value="P:outer dynein arm assembly"/>
    <property type="evidence" value="ECO:0007669"/>
    <property type="project" value="Ensembl"/>
</dbReference>
<dbReference type="PANTHER" id="PTHR20899">
    <property type="entry name" value="PIERCE HOMOLOG"/>
    <property type="match status" value="1"/>
</dbReference>
<keyword evidence="2" id="KW-0963">Cytoplasm</keyword>
<gene>
    <name evidence="6" type="primary">pierce1</name>
</gene>
<protein>
    <submittedName>
        <fullName evidence="6">Piercer of microtubule wall 1</fullName>
    </submittedName>
</protein>
<reference evidence="6" key="1">
    <citation type="submission" date="2025-08" db="UniProtKB">
        <authorList>
            <consortium name="Ensembl"/>
        </authorList>
    </citation>
    <scope>IDENTIFICATION</scope>
</reference>
<dbReference type="GO" id="GO:0060971">
    <property type="term" value="P:embryonic heart tube left/right pattern formation"/>
    <property type="evidence" value="ECO:0007669"/>
    <property type="project" value="Ensembl"/>
</dbReference>
<dbReference type="InterPro" id="IPR026507">
    <property type="entry name" value="PIRC1/2"/>
</dbReference>
<keyword evidence="4" id="KW-0966">Cell projection</keyword>
<evidence type="ECO:0000313" key="7">
    <source>
        <dbReference type="Proteomes" id="UP000694568"/>
    </source>
</evidence>
<dbReference type="Proteomes" id="UP000694568">
    <property type="component" value="Unplaced"/>
</dbReference>
<evidence type="ECO:0000256" key="4">
    <source>
        <dbReference type="ARBA" id="ARBA00023273"/>
    </source>
</evidence>
<dbReference type="Pfam" id="PF14892">
    <property type="entry name" value="PIRC1_2"/>
    <property type="match status" value="1"/>
</dbReference>
<name>A0A8C9Y529_SANLU</name>
<evidence type="ECO:0000256" key="1">
    <source>
        <dbReference type="ARBA" id="ARBA00004430"/>
    </source>
</evidence>
<keyword evidence="3" id="KW-0206">Cytoskeleton</keyword>
<comment type="subcellular location">
    <subcellularLocation>
        <location evidence="1">Cytoplasm</location>
        <location evidence="1">Cytoskeleton</location>
        <location evidence="1">Cilium axoneme</location>
    </subcellularLocation>
</comment>
<dbReference type="GO" id="GO:0005879">
    <property type="term" value="C:axonemal microtubule"/>
    <property type="evidence" value="ECO:0007669"/>
    <property type="project" value="InterPro"/>
</dbReference>
<keyword evidence="7" id="KW-1185">Reference proteome</keyword>
<evidence type="ECO:0000256" key="2">
    <source>
        <dbReference type="ARBA" id="ARBA00022490"/>
    </source>
</evidence>
<comment type="similarity">
    <text evidence="5">Belongs to the PIERCE1 family.</text>
</comment>
<evidence type="ECO:0000256" key="3">
    <source>
        <dbReference type="ARBA" id="ARBA00023212"/>
    </source>
</evidence>
<dbReference type="GeneTree" id="ENSGT00940000154745"/>
<evidence type="ECO:0000313" key="6">
    <source>
        <dbReference type="Ensembl" id="ENSSLUP00000019848.1"/>
    </source>
</evidence>
<proteinExistence type="inferred from homology"/>
<sequence length="140" mass="16431">KKRKVRFIYILDSCHCVCVCVSMEEQRVQTCDVYRTDPNLPQRFNNPECFHGYREKIDQPLYRTSNQAYGSKGPTVHEIQTQFKGKSRQFSEAMLQSGMYRDHGFNTSVESSRVTISTATQHNRGNLHFRYHYGNQKNDK</sequence>
<organism evidence="6 7">
    <name type="scientific">Sander lucioperca</name>
    <name type="common">Pike-perch</name>
    <name type="synonym">Perca lucioperca</name>
    <dbReference type="NCBI Taxonomy" id="283035"/>
    <lineage>
        <taxon>Eukaryota</taxon>
        <taxon>Metazoa</taxon>
        <taxon>Chordata</taxon>
        <taxon>Craniata</taxon>
        <taxon>Vertebrata</taxon>
        <taxon>Euteleostomi</taxon>
        <taxon>Actinopterygii</taxon>
        <taxon>Neopterygii</taxon>
        <taxon>Teleostei</taxon>
        <taxon>Neoteleostei</taxon>
        <taxon>Acanthomorphata</taxon>
        <taxon>Eupercaria</taxon>
        <taxon>Perciformes</taxon>
        <taxon>Percoidei</taxon>
        <taxon>Percidae</taxon>
        <taxon>Luciopercinae</taxon>
        <taxon>Sander</taxon>
    </lineage>
</organism>
<dbReference type="Ensembl" id="ENSSLUT00000020482.1">
    <property type="protein sequence ID" value="ENSSLUP00000019848.1"/>
    <property type="gene ID" value="ENSSLUG00000009157.1"/>
</dbReference>
<dbReference type="AlphaFoldDB" id="A0A8C9Y529"/>
<accession>A0A8C9Y529</accession>